<evidence type="ECO:0000259" key="5">
    <source>
        <dbReference type="Pfam" id="PF00496"/>
    </source>
</evidence>
<accession>A0A9W6FJS2</accession>
<evidence type="ECO:0000313" key="7">
    <source>
        <dbReference type="EMBL" id="MDR6331633.1"/>
    </source>
</evidence>
<dbReference type="Proteomes" id="UP001144397">
    <property type="component" value="Unassembled WGS sequence"/>
</dbReference>
<dbReference type="CDD" id="cd08512">
    <property type="entry name" value="PBP2_NikA_DppA_OppA_like_7"/>
    <property type="match status" value="1"/>
</dbReference>
<feature type="domain" description="Solute-binding protein family 5" evidence="5">
    <location>
        <begin position="96"/>
        <end position="466"/>
    </location>
</feature>
<comment type="caution">
    <text evidence="6">The sequence shown here is derived from an EMBL/GenBank/DDBJ whole genome shotgun (WGS) entry which is preliminary data.</text>
</comment>
<evidence type="ECO:0000313" key="9">
    <source>
        <dbReference type="Proteomes" id="UP001245370"/>
    </source>
</evidence>
<dbReference type="PANTHER" id="PTHR30290:SF10">
    <property type="entry name" value="PERIPLASMIC OLIGOPEPTIDE-BINDING PROTEIN-RELATED"/>
    <property type="match status" value="1"/>
</dbReference>
<evidence type="ECO:0000313" key="8">
    <source>
        <dbReference type="Proteomes" id="UP001144397"/>
    </source>
</evidence>
<evidence type="ECO:0000256" key="2">
    <source>
        <dbReference type="ARBA" id="ARBA00005695"/>
    </source>
</evidence>
<dbReference type="Pfam" id="PF00496">
    <property type="entry name" value="SBP_bac_5"/>
    <property type="match status" value="1"/>
</dbReference>
<dbReference type="InterPro" id="IPR039424">
    <property type="entry name" value="SBP_5"/>
</dbReference>
<dbReference type="Proteomes" id="UP001245370">
    <property type="component" value="Unassembled WGS sequence"/>
</dbReference>
<proteinExistence type="inferred from homology"/>
<comment type="similarity">
    <text evidence="2">Belongs to the bacterial solute-binding protein 5 family.</text>
</comment>
<dbReference type="GeneID" id="95763040"/>
<dbReference type="EMBL" id="JAVDPY010000001">
    <property type="protein sequence ID" value="MDR6331633.1"/>
    <property type="molecule type" value="Genomic_DNA"/>
</dbReference>
<dbReference type="PIRSF" id="PIRSF002741">
    <property type="entry name" value="MppA"/>
    <property type="match status" value="1"/>
</dbReference>
<dbReference type="RefSeq" id="WP_281807537.1">
    <property type="nucleotide sequence ID" value="NZ_BSDO01000002.1"/>
</dbReference>
<sequence>MSFDRFAFTRRQGLKAVLASAAGGALGAFGRVADAQAQTRAETLRHVLAGTVNTLDPTTPGATRESFGLSTAVYDRLASYGRKQVNGSWVFDFDNIRGELAEKIDRSADGRTFTFHLRKGATWHDGSPVTAEDVKWSLDRAVSAKSLAAGQIATGSLVKPEQFKVLGEGVVEVSLDRPDRLALANLAVPLSPMFNSTLARRNATAEDPWAQTWLKENTAGGGAYMVEQYKSGQQTILKRNEAWKNGAGGALPYFRRVIAQTVPEAATRANLLERGDADIAIDLQSSDISALEARGKIKLVATPQINGFTAIVFNTRMAPFDNPKVRAALAAALPYEAMFEAALFRRGRPLFGATWTEAPNGAFPQPLPFRTDPAKAKALLAEAGFPNGFKTTFSFSAGVAAVAEPMATLIREALGAIGVDVSIQKLPPAQMASMEVERRVHFFISAGTAWLPAPDYFLRNYFTGDHRWNFSGFSDPKLDTLAQAARFEADAATYEATCRQMVDIVARDVPMIMVWQPNQDAVMAPAIDGYTYWFHGQVDYRDLRRA</sequence>
<dbReference type="GO" id="GO:0015833">
    <property type="term" value="P:peptide transport"/>
    <property type="evidence" value="ECO:0007669"/>
    <property type="project" value="TreeGrafter"/>
</dbReference>
<name>A0A9W6FJS2_XANFL</name>
<keyword evidence="9" id="KW-1185">Reference proteome</keyword>
<dbReference type="SUPFAM" id="SSF53850">
    <property type="entry name" value="Periplasmic binding protein-like II"/>
    <property type="match status" value="1"/>
</dbReference>
<reference evidence="6" key="1">
    <citation type="submission" date="2022-12" db="EMBL/GenBank/DDBJ databases">
        <title>Reference genome sequencing for broad-spectrum identification of bacterial and archaeal isolates by mass spectrometry.</title>
        <authorList>
            <person name="Sekiguchi Y."/>
            <person name="Tourlousse D.M."/>
        </authorList>
    </citation>
    <scope>NUCLEOTIDE SEQUENCE</scope>
    <source>
        <strain evidence="6">301</strain>
    </source>
</reference>
<gene>
    <name evidence="7" type="ORF">GGQ86_000080</name>
    <name evidence="6" type="ORF">XFLAVUS301_22500</name>
</gene>
<dbReference type="Gene3D" id="3.10.105.10">
    <property type="entry name" value="Dipeptide-binding Protein, Domain 3"/>
    <property type="match status" value="1"/>
</dbReference>
<reference evidence="7 9" key="2">
    <citation type="submission" date="2023-07" db="EMBL/GenBank/DDBJ databases">
        <title>Genomic Encyclopedia of Type Strains, Phase IV (KMG-IV): sequencing the most valuable type-strain genomes for metagenomic binning, comparative biology and taxonomic classification.</title>
        <authorList>
            <person name="Goeker M."/>
        </authorList>
    </citation>
    <scope>NUCLEOTIDE SEQUENCE [LARGE SCALE GENOMIC DNA]</scope>
    <source>
        <strain evidence="7 9">DSM 338</strain>
    </source>
</reference>
<dbReference type="Gene3D" id="3.40.190.10">
    <property type="entry name" value="Periplasmic binding protein-like II"/>
    <property type="match status" value="1"/>
</dbReference>
<evidence type="ECO:0000256" key="3">
    <source>
        <dbReference type="ARBA" id="ARBA00022448"/>
    </source>
</evidence>
<dbReference type="InterPro" id="IPR006311">
    <property type="entry name" value="TAT_signal"/>
</dbReference>
<keyword evidence="3" id="KW-0813">Transport</keyword>
<dbReference type="GO" id="GO:0030288">
    <property type="term" value="C:outer membrane-bounded periplasmic space"/>
    <property type="evidence" value="ECO:0007669"/>
    <property type="project" value="UniProtKB-ARBA"/>
</dbReference>
<dbReference type="InterPro" id="IPR000914">
    <property type="entry name" value="SBP_5_dom"/>
</dbReference>
<evidence type="ECO:0000313" key="6">
    <source>
        <dbReference type="EMBL" id="GLI22576.1"/>
    </source>
</evidence>
<dbReference type="GO" id="GO:1904680">
    <property type="term" value="F:peptide transmembrane transporter activity"/>
    <property type="evidence" value="ECO:0007669"/>
    <property type="project" value="TreeGrafter"/>
</dbReference>
<keyword evidence="4" id="KW-0732">Signal</keyword>
<dbReference type="AlphaFoldDB" id="A0A9W6FJS2"/>
<evidence type="ECO:0000256" key="4">
    <source>
        <dbReference type="ARBA" id="ARBA00022729"/>
    </source>
</evidence>
<dbReference type="PANTHER" id="PTHR30290">
    <property type="entry name" value="PERIPLASMIC BINDING COMPONENT OF ABC TRANSPORTER"/>
    <property type="match status" value="1"/>
</dbReference>
<organism evidence="6 8">
    <name type="scientific">Xanthobacter flavus</name>
    <dbReference type="NCBI Taxonomy" id="281"/>
    <lineage>
        <taxon>Bacteria</taxon>
        <taxon>Pseudomonadati</taxon>
        <taxon>Pseudomonadota</taxon>
        <taxon>Alphaproteobacteria</taxon>
        <taxon>Hyphomicrobiales</taxon>
        <taxon>Xanthobacteraceae</taxon>
        <taxon>Xanthobacter</taxon>
    </lineage>
</organism>
<dbReference type="EMBL" id="BSDO01000002">
    <property type="protein sequence ID" value="GLI22576.1"/>
    <property type="molecule type" value="Genomic_DNA"/>
</dbReference>
<comment type="subcellular location">
    <subcellularLocation>
        <location evidence="1">Periplasm</location>
    </subcellularLocation>
</comment>
<protein>
    <submittedName>
        <fullName evidence="6">ABC transporter substrate-binding protein</fullName>
    </submittedName>
    <submittedName>
        <fullName evidence="7">Peptide/nickel transport system substrate-binding protein</fullName>
    </submittedName>
</protein>
<dbReference type="PROSITE" id="PS51318">
    <property type="entry name" value="TAT"/>
    <property type="match status" value="1"/>
</dbReference>
<evidence type="ECO:0000256" key="1">
    <source>
        <dbReference type="ARBA" id="ARBA00004418"/>
    </source>
</evidence>
<dbReference type="GO" id="GO:0043190">
    <property type="term" value="C:ATP-binding cassette (ABC) transporter complex"/>
    <property type="evidence" value="ECO:0007669"/>
    <property type="project" value="InterPro"/>
</dbReference>
<dbReference type="InterPro" id="IPR030678">
    <property type="entry name" value="Peptide/Ni-bd"/>
</dbReference>